<proteinExistence type="predicted"/>
<dbReference type="Pfam" id="PF01553">
    <property type="entry name" value="Acyltransferase"/>
    <property type="match status" value="1"/>
</dbReference>
<dbReference type="EMBL" id="LMTZ01000002">
    <property type="protein sequence ID" value="KST70201.1"/>
    <property type="molecule type" value="Genomic_DNA"/>
</dbReference>
<dbReference type="GO" id="GO:0016746">
    <property type="term" value="F:acyltransferase activity"/>
    <property type="evidence" value="ECO:0007669"/>
    <property type="project" value="UniProtKB-KW"/>
</dbReference>
<evidence type="ECO:0000313" key="3">
    <source>
        <dbReference type="EMBL" id="KST70201.1"/>
    </source>
</evidence>
<reference evidence="3 4" key="1">
    <citation type="journal article" date="2015" name="Genome Announc.">
        <title>Draft Genome of the Euendolithic (true boring) Cyanobacterium Mastigocoleus testarum strain BC008.</title>
        <authorList>
            <person name="Guida B.S."/>
            <person name="Garcia-Pichel F."/>
        </authorList>
    </citation>
    <scope>NUCLEOTIDE SEQUENCE [LARGE SCALE GENOMIC DNA]</scope>
    <source>
        <strain evidence="3 4">BC008</strain>
    </source>
</reference>
<dbReference type="CDD" id="cd07987">
    <property type="entry name" value="LPLAT_MGAT-like"/>
    <property type="match status" value="1"/>
</dbReference>
<sequence>MNEISKDPNLSSVIQSLGTLTNLYLKASLAGANTLTGWSLDDRDPQIIEKLMPFFSWLYKYYFRVQTDGWEHIPKTGKVLLIGSHNGGLAIPDTMMMTYDWFRKFGTDRIAYALMEPKIWQFLPCFGRLATQIGTIQAHPKMAKAALRRGATVLIYPGGAQDVFRPYSMRNKIYFCGNKGFIKLALMEEVPIIPLISHGAHSTLFVIANLYPQLKQLHQLGMPWLWGIDPGVFPIYLGLPWGIAVGPLPNIPLPIKLHTRVCPAIVFDRYGKKAARDREYVYQCYRKVYNLMQQQLDRLVQEEEGLA</sequence>
<keyword evidence="4" id="KW-1185">Reference proteome</keyword>
<name>A0A0V8A093_9CYAN</name>
<gene>
    <name evidence="2" type="ORF">BC008_27120</name>
    <name evidence="3" type="ORF">BC008_36725</name>
</gene>
<keyword evidence="3" id="KW-0808">Transferase</keyword>
<keyword evidence="3" id="KW-0012">Acyltransferase</keyword>
<evidence type="ECO:0000313" key="4">
    <source>
        <dbReference type="Proteomes" id="UP000053372"/>
    </source>
</evidence>
<dbReference type="Proteomes" id="UP000053372">
    <property type="component" value="Unassembled WGS sequence"/>
</dbReference>
<dbReference type="OrthoDB" id="7056876at2"/>
<dbReference type="AlphaFoldDB" id="A0A0V8A093"/>
<dbReference type="EMBL" id="LMTZ01000093">
    <property type="protein sequence ID" value="KST66863.1"/>
    <property type="molecule type" value="Genomic_DNA"/>
</dbReference>
<dbReference type="RefSeq" id="WP_036266631.1">
    <property type="nucleotide sequence ID" value="NZ_LMTZ01000002.1"/>
</dbReference>
<comment type="caution">
    <text evidence="3">The sequence shown here is derived from an EMBL/GenBank/DDBJ whole genome shotgun (WGS) entry which is preliminary data.</text>
</comment>
<dbReference type="GO" id="GO:0016020">
    <property type="term" value="C:membrane"/>
    <property type="evidence" value="ECO:0007669"/>
    <property type="project" value="TreeGrafter"/>
</dbReference>
<organism evidence="3 4">
    <name type="scientific">Mastigocoleus testarum BC008</name>
    <dbReference type="NCBI Taxonomy" id="371196"/>
    <lineage>
        <taxon>Bacteria</taxon>
        <taxon>Bacillati</taxon>
        <taxon>Cyanobacteriota</taxon>
        <taxon>Cyanophyceae</taxon>
        <taxon>Nostocales</taxon>
        <taxon>Hapalosiphonaceae</taxon>
        <taxon>Mastigocoleus</taxon>
    </lineage>
</organism>
<evidence type="ECO:0000313" key="2">
    <source>
        <dbReference type="EMBL" id="KST66863.1"/>
    </source>
</evidence>
<feature type="domain" description="Phospholipid/glycerol acyltransferase" evidence="1">
    <location>
        <begin position="65"/>
        <end position="196"/>
    </location>
</feature>
<dbReference type="SUPFAM" id="SSF69593">
    <property type="entry name" value="Glycerol-3-phosphate (1)-acyltransferase"/>
    <property type="match status" value="1"/>
</dbReference>
<dbReference type="PANTHER" id="PTHR22753">
    <property type="entry name" value="TRANSMEMBRANE PROTEIN 68"/>
    <property type="match status" value="1"/>
</dbReference>
<dbReference type="PANTHER" id="PTHR22753:SF14">
    <property type="entry name" value="MONOACYLGLYCEROL_DIACYLGLYCEROL O-ACYLTRANSFERASE"/>
    <property type="match status" value="1"/>
</dbReference>
<dbReference type="PIRSF" id="PIRSF016753">
    <property type="entry name" value="P_lipid/glycerol_ac_tran_prd"/>
    <property type="match status" value="1"/>
</dbReference>
<protein>
    <submittedName>
        <fullName evidence="3">Glycerol acyltransferase</fullName>
    </submittedName>
</protein>
<dbReference type="InterPro" id="IPR016676">
    <property type="entry name" value="P_lipid/glycerol_AcTrfase_prd"/>
</dbReference>
<evidence type="ECO:0000259" key="1">
    <source>
        <dbReference type="Pfam" id="PF01553"/>
    </source>
</evidence>
<accession>A0A0V8A093</accession>
<dbReference type="InterPro" id="IPR002123">
    <property type="entry name" value="Plipid/glycerol_acylTrfase"/>
</dbReference>